<evidence type="ECO:0000313" key="2">
    <source>
        <dbReference type="Proteomes" id="UP000189670"/>
    </source>
</evidence>
<dbReference type="AlphaFoldDB" id="A0A1V1NZW9"/>
<dbReference type="InterPro" id="IPR032675">
    <property type="entry name" value="LRR_dom_sf"/>
</dbReference>
<dbReference type="SUPFAM" id="SSF52058">
    <property type="entry name" value="L domain-like"/>
    <property type="match status" value="1"/>
</dbReference>
<dbReference type="Proteomes" id="UP000189670">
    <property type="component" value="Unassembled WGS sequence"/>
</dbReference>
<evidence type="ECO:0008006" key="3">
    <source>
        <dbReference type="Google" id="ProtNLM"/>
    </source>
</evidence>
<gene>
    <name evidence="1" type="ORF">OMM_10895</name>
</gene>
<dbReference type="PROSITE" id="PS51450">
    <property type="entry name" value="LRR"/>
    <property type="match status" value="1"/>
</dbReference>
<name>A0A1V1NZW9_9BACT</name>
<organism evidence="1 2">
    <name type="scientific">Candidatus Magnetoglobus multicellularis str. Araruama</name>
    <dbReference type="NCBI Taxonomy" id="890399"/>
    <lineage>
        <taxon>Bacteria</taxon>
        <taxon>Pseudomonadati</taxon>
        <taxon>Thermodesulfobacteriota</taxon>
        <taxon>Desulfobacteria</taxon>
        <taxon>Desulfobacterales</taxon>
        <taxon>Desulfobacteraceae</taxon>
        <taxon>Candidatus Magnetoglobus</taxon>
    </lineage>
</organism>
<accession>A0A1V1NZW9</accession>
<comment type="caution">
    <text evidence="1">The sequence shown here is derived from an EMBL/GenBank/DDBJ whole genome shotgun (WGS) entry which is preliminary data.</text>
</comment>
<evidence type="ECO:0000313" key="1">
    <source>
        <dbReference type="EMBL" id="ETR68084.1"/>
    </source>
</evidence>
<feature type="non-terminal residue" evidence="1">
    <location>
        <position position="237"/>
    </location>
</feature>
<dbReference type="Gene3D" id="3.80.10.10">
    <property type="entry name" value="Ribonuclease Inhibitor"/>
    <property type="match status" value="1"/>
</dbReference>
<reference evidence="2" key="1">
    <citation type="submission" date="2012-11" db="EMBL/GenBank/DDBJ databases">
        <authorList>
            <person name="Lucero-Rivera Y.E."/>
            <person name="Tovar-Ramirez D."/>
        </authorList>
    </citation>
    <scope>NUCLEOTIDE SEQUENCE [LARGE SCALE GENOMIC DNA]</scope>
    <source>
        <strain evidence="2">Araruama</strain>
    </source>
</reference>
<sequence>MLKITPISDPDKETMQGMFTIADTTPPILQPISDVENYKTIPVSFTITVSDATGGPIFLAADSSNYSIITSKQIQFEPSVIHNIASGVPQAVQVTINTSYVAGPVTISITAFDSGNLSDTQSFSFNIIDAPNIPDSERQFLIDLYKSTYLNVYESWQKQPTHTDYFSMPGTECMWEGITCYNGGNYILAIDLPNKNARGRLPDSISNLTHLKSLNLADNQINSIPDTIAALTELESI</sequence>
<dbReference type="PANTHER" id="PTHR48057:SF7">
    <property type="entry name" value="LEUCINE-RICH REPEAT SERINE_THREONINE-PROTEIN KINASE 1"/>
    <property type="match status" value="1"/>
</dbReference>
<dbReference type="EMBL" id="ATBP01001080">
    <property type="protein sequence ID" value="ETR68084.1"/>
    <property type="molecule type" value="Genomic_DNA"/>
</dbReference>
<protein>
    <recommendedName>
        <fullName evidence="3">Leucine-rich repeat-containing N-terminal plant-type domain-containing protein</fullName>
    </recommendedName>
</protein>
<dbReference type="PANTHER" id="PTHR48057">
    <property type="entry name" value="LEUCINE-RICH REPEAT SERINE/THREONINE-PROTEIN KINASE 1"/>
    <property type="match status" value="1"/>
</dbReference>
<dbReference type="InterPro" id="IPR052595">
    <property type="entry name" value="LRRC69/RLP"/>
</dbReference>
<dbReference type="InterPro" id="IPR001611">
    <property type="entry name" value="Leu-rich_rpt"/>
</dbReference>
<proteinExistence type="predicted"/>